<proteinExistence type="predicted"/>
<name>A0A1C4DFP0_BACTU</name>
<evidence type="ECO:0000313" key="2">
    <source>
        <dbReference type="Proteomes" id="UP000195991"/>
    </source>
</evidence>
<gene>
    <name evidence="1" type="ORF">BTT61001_02389</name>
</gene>
<protein>
    <submittedName>
        <fullName evidence="1">Uncharacterized protein</fullName>
    </submittedName>
</protein>
<reference evidence="1 2" key="1">
    <citation type="submission" date="2016-08" db="EMBL/GenBank/DDBJ databases">
        <authorList>
            <person name="Seilhamer J.J."/>
        </authorList>
    </citation>
    <scope>NUCLEOTIDE SEQUENCE [LARGE SCALE GENOMIC DNA]</scope>
    <source>
        <strain evidence="1 2">IEBC_T61001</strain>
    </source>
</reference>
<evidence type="ECO:0000313" key="1">
    <source>
        <dbReference type="EMBL" id="SCC30177.1"/>
    </source>
</evidence>
<accession>A0A1C4DFP0</accession>
<dbReference type="AlphaFoldDB" id="A0A1C4DFP0"/>
<dbReference type="Proteomes" id="UP000195991">
    <property type="component" value="Unassembled WGS sequence"/>
</dbReference>
<sequence>MEENIGDTVYIVVGTKVKNNIKGSILKEKITGAPMITHKGIVKEVNERYVYTWS</sequence>
<organism evidence="1 2">
    <name type="scientific">Bacillus thuringiensis</name>
    <dbReference type="NCBI Taxonomy" id="1428"/>
    <lineage>
        <taxon>Bacteria</taxon>
        <taxon>Bacillati</taxon>
        <taxon>Bacillota</taxon>
        <taxon>Bacilli</taxon>
        <taxon>Bacillales</taxon>
        <taxon>Bacillaceae</taxon>
        <taxon>Bacillus</taxon>
        <taxon>Bacillus cereus group</taxon>
    </lineage>
</organism>
<dbReference type="EMBL" id="FMBI01000028">
    <property type="protein sequence ID" value="SCC30177.1"/>
    <property type="molecule type" value="Genomic_DNA"/>
</dbReference>
<dbReference type="RefSeq" id="WP_256933037.1">
    <property type="nucleotide sequence ID" value="NZ_FMBI01000028.1"/>
</dbReference>